<evidence type="ECO:0000256" key="2">
    <source>
        <dbReference type="ARBA" id="ARBA00010792"/>
    </source>
</evidence>
<dbReference type="Pfam" id="PF09335">
    <property type="entry name" value="VTT_dom"/>
    <property type="match status" value="1"/>
</dbReference>
<dbReference type="OrthoDB" id="9813426at2"/>
<accession>A0A1I6IQM3</accession>
<evidence type="ECO:0000256" key="3">
    <source>
        <dbReference type="ARBA" id="ARBA00022475"/>
    </source>
</evidence>
<dbReference type="PANTHER" id="PTHR42709">
    <property type="entry name" value="ALKALINE PHOSPHATASE LIKE PROTEIN"/>
    <property type="match status" value="1"/>
</dbReference>
<dbReference type="GO" id="GO:0005886">
    <property type="term" value="C:plasma membrane"/>
    <property type="evidence" value="ECO:0007669"/>
    <property type="project" value="UniProtKB-SubCell"/>
</dbReference>
<dbReference type="EMBL" id="FOYZ01000003">
    <property type="protein sequence ID" value="SFR68929.1"/>
    <property type="molecule type" value="Genomic_DNA"/>
</dbReference>
<dbReference type="RefSeq" id="WP_092559625.1">
    <property type="nucleotide sequence ID" value="NZ_FOYZ01000003.1"/>
</dbReference>
<proteinExistence type="inferred from homology"/>
<dbReference type="PANTHER" id="PTHR42709:SF6">
    <property type="entry name" value="UNDECAPRENYL PHOSPHATE TRANSPORTER A"/>
    <property type="match status" value="1"/>
</dbReference>
<dbReference type="InterPro" id="IPR051311">
    <property type="entry name" value="DedA_domain"/>
</dbReference>
<evidence type="ECO:0000256" key="1">
    <source>
        <dbReference type="ARBA" id="ARBA00004651"/>
    </source>
</evidence>
<keyword evidence="10" id="KW-1185">Reference proteome</keyword>
<gene>
    <name evidence="9" type="ORF">SAMN05661086_01030</name>
</gene>
<comment type="similarity">
    <text evidence="2">Belongs to the DedA family.</text>
</comment>
<feature type="transmembrane region" description="Helical" evidence="7">
    <location>
        <begin position="12"/>
        <end position="30"/>
    </location>
</feature>
<feature type="transmembrane region" description="Helical" evidence="7">
    <location>
        <begin position="173"/>
        <end position="191"/>
    </location>
</feature>
<keyword evidence="3" id="KW-1003">Cell membrane</keyword>
<evidence type="ECO:0000256" key="5">
    <source>
        <dbReference type="ARBA" id="ARBA00022989"/>
    </source>
</evidence>
<evidence type="ECO:0000256" key="4">
    <source>
        <dbReference type="ARBA" id="ARBA00022692"/>
    </source>
</evidence>
<dbReference type="Proteomes" id="UP000199659">
    <property type="component" value="Unassembled WGS sequence"/>
</dbReference>
<sequence>METLLHLIHQYGLPGMFFLIMIEYACFPISSEIVLPFSGAMASTQQIDYLLILAVSVIAGLLGTSFCYFVGRLGGFPILERLCKKHPKMQKSMDSCYQYFDKHGRSAVCIGRVIPICRTYIAFVAGALKLKYSVFLLASFAGISLWNSILIGLGYLFRENWGLVQRYYNDYKAFFFCTLAILALVLIIRFLRHRSQNRN</sequence>
<evidence type="ECO:0000259" key="8">
    <source>
        <dbReference type="Pfam" id="PF09335"/>
    </source>
</evidence>
<evidence type="ECO:0000313" key="10">
    <source>
        <dbReference type="Proteomes" id="UP000199659"/>
    </source>
</evidence>
<feature type="domain" description="VTT" evidence="8">
    <location>
        <begin position="31"/>
        <end position="155"/>
    </location>
</feature>
<protein>
    <submittedName>
        <fullName evidence="9">Membrane protein DedA, SNARE-associated domain</fullName>
    </submittedName>
</protein>
<evidence type="ECO:0000313" key="9">
    <source>
        <dbReference type="EMBL" id="SFR68929.1"/>
    </source>
</evidence>
<keyword evidence="4 7" id="KW-0812">Transmembrane</keyword>
<reference evidence="9 10" key="1">
    <citation type="submission" date="2016-10" db="EMBL/GenBank/DDBJ databases">
        <authorList>
            <person name="de Groot N.N."/>
        </authorList>
    </citation>
    <scope>NUCLEOTIDE SEQUENCE [LARGE SCALE GENOMIC DNA]</scope>
    <source>
        <strain evidence="9 10">743A</strain>
    </source>
</reference>
<organism evidence="9 10">
    <name type="scientific">Anaeromicropila populeti</name>
    <dbReference type="NCBI Taxonomy" id="37658"/>
    <lineage>
        <taxon>Bacteria</taxon>
        <taxon>Bacillati</taxon>
        <taxon>Bacillota</taxon>
        <taxon>Clostridia</taxon>
        <taxon>Lachnospirales</taxon>
        <taxon>Lachnospiraceae</taxon>
        <taxon>Anaeromicropila</taxon>
    </lineage>
</organism>
<keyword evidence="5 7" id="KW-1133">Transmembrane helix</keyword>
<keyword evidence="6 7" id="KW-0472">Membrane</keyword>
<evidence type="ECO:0000256" key="7">
    <source>
        <dbReference type="SAM" id="Phobius"/>
    </source>
</evidence>
<feature type="transmembrane region" description="Helical" evidence="7">
    <location>
        <begin position="50"/>
        <end position="71"/>
    </location>
</feature>
<comment type="subcellular location">
    <subcellularLocation>
        <location evidence="1">Cell membrane</location>
        <topology evidence="1">Multi-pass membrane protein</topology>
    </subcellularLocation>
</comment>
<dbReference type="InterPro" id="IPR032816">
    <property type="entry name" value="VTT_dom"/>
</dbReference>
<feature type="transmembrane region" description="Helical" evidence="7">
    <location>
        <begin position="134"/>
        <end position="157"/>
    </location>
</feature>
<dbReference type="AlphaFoldDB" id="A0A1I6IQM3"/>
<evidence type="ECO:0000256" key="6">
    <source>
        <dbReference type="ARBA" id="ARBA00023136"/>
    </source>
</evidence>
<name>A0A1I6IQM3_9FIRM</name>
<dbReference type="STRING" id="37658.SAMN05661086_01030"/>